<dbReference type="AlphaFoldDB" id="A0AAV3TZY5"/>
<protein>
    <recommendedName>
        <fullName evidence="3">HTH tetR-type domain-containing protein</fullName>
    </recommendedName>
</protein>
<evidence type="ECO:0000313" key="1">
    <source>
        <dbReference type="EMBL" id="GAA4935715.1"/>
    </source>
</evidence>
<evidence type="ECO:0008006" key="3">
    <source>
        <dbReference type="Google" id="ProtNLM"/>
    </source>
</evidence>
<gene>
    <name evidence="1" type="ORF">GCM10025791_11610</name>
</gene>
<dbReference type="InterPro" id="IPR009057">
    <property type="entry name" value="Homeodomain-like_sf"/>
</dbReference>
<evidence type="ECO:0000313" key="2">
    <source>
        <dbReference type="Proteomes" id="UP001409585"/>
    </source>
</evidence>
<dbReference type="Gene3D" id="1.10.357.10">
    <property type="entry name" value="Tetracycline Repressor, domain 2"/>
    <property type="match status" value="1"/>
</dbReference>
<accession>A0AAV3TZY5</accession>
<dbReference type="Proteomes" id="UP001409585">
    <property type="component" value="Unassembled WGS sequence"/>
</dbReference>
<organism evidence="1 2">
    <name type="scientific">Halioxenophilus aromaticivorans</name>
    <dbReference type="NCBI Taxonomy" id="1306992"/>
    <lineage>
        <taxon>Bacteria</taxon>
        <taxon>Pseudomonadati</taxon>
        <taxon>Pseudomonadota</taxon>
        <taxon>Gammaproteobacteria</taxon>
        <taxon>Alteromonadales</taxon>
        <taxon>Alteromonadaceae</taxon>
        <taxon>Halioxenophilus</taxon>
    </lineage>
</organism>
<sequence>MEKQTDNFNKFLFENSPGLDLHIIDRPAKKQDTKEILINAGEHLLGQKGVAGFSLREVALFAGLNSNNIVQYHFGNKKGLITAILNNRAERMMAFRKRLAEEMLSSSLTVRGALLLLWLPRMSFKDSEGCHPFCRFLLQLCVHPNVKDYPLMRYYDEAVVGHQSNLEQTDQYILQALDCLRAHYSHLSETTFEQRLAVLNLAHLTSVVSSDTARKIKATDIEYYDMDFMVDFAVGTLSGL</sequence>
<comment type="caution">
    <text evidence="1">The sequence shown here is derived from an EMBL/GenBank/DDBJ whole genome shotgun (WGS) entry which is preliminary data.</text>
</comment>
<reference evidence="2" key="1">
    <citation type="journal article" date="2019" name="Int. J. Syst. Evol. Microbiol.">
        <title>The Global Catalogue of Microorganisms (GCM) 10K type strain sequencing project: providing services to taxonomists for standard genome sequencing and annotation.</title>
        <authorList>
            <consortium name="The Broad Institute Genomics Platform"/>
            <consortium name="The Broad Institute Genome Sequencing Center for Infectious Disease"/>
            <person name="Wu L."/>
            <person name="Ma J."/>
        </authorList>
    </citation>
    <scope>NUCLEOTIDE SEQUENCE [LARGE SCALE GENOMIC DNA]</scope>
    <source>
        <strain evidence="2">JCM 19134</strain>
    </source>
</reference>
<dbReference type="EMBL" id="BAABLX010000007">
    <property type="protein sequence ID" value="GAA4935715.1"/>
    <property type="molecule type" value="Genomic_DNA"/>
</dbReference>
<proteinExistence type="predicted"/>
<keyword evidence="2" id="KW-1185">Reference proteome</keyword>
<dbReference type="RefSeq" id="WP_345418469.1">
    <property type="nucleotide sequence ID" value="NZ_AP031496.1"/>
</dbReference>
<dbReference type="SUPFAM" id="SSF46689">
    <property type="entry name" value="Homeodomain-like"/>
    <property type="match status" value="1"/>
</dbReference>
<name>A0AAV3TZY5_9ALTE</name>